<dbReference type="InterPro" id="IPR036942">
    <property type="entry name" value="Beta-barrel_TonB_sf"/>
</dbReference>
<keyword evidence="4" id="KW-0732">Signal</keyword>
<evidence type="ECO:0000313" key="5">
    <source>
        <dbReference type="EMBL" id="GLH73513.1"/>
    </source>
</evidence>
<protein>
    <recommendedName>
        <fullName evidence="7">Transporter</fullName>
    </recommendedName>
</protein>
<evidence type="ECO:0000256" key="1">
    <source>
        <dbReference type="ARBA" id="ARBA00004442"/>
    </source>
</evidence>
<keyword evidence="6" id="KW-1185">Reference proteome</keyword>
<accession>A0ABQ5QGN5</accession>
<name>A0ABQ5QGN5_9BACT</name>
<evidence type="ECO:0000256" key="2">
    <source>
        <dbReference type="ARBA" id="ARBA00023136"/>
    </source>
</evidence>
<dbReference type="Proteomes" id="UP001165069">
    <property type="component" value="Unassembled WGS sequence"/>
</dbReference>
<evidence type="ECO:0000256" key="3">
    <source>
        <dbReference type="ARBA" id="ARBA00023237"/>
    </source>
</evidence>
<comment type="caution">
    <text evidence="5">The sequence shown here is derived from an EMBL/GenBank/DDBJ whole genome shotgun (WGS) entry which is preliminary data.</text>
</comment>
<comment type="subcellular location">
    <subcellularLocation>
        <location evidence="1">Cell outer membrane</location>
    </subcellularLocation>
</comment>
<dbReference type="Gene3D" id="2.40.170.20">
    <property type="entry name" value="TonB-dependent receptor, beta-barrel domain"/>
    <property type="match status" value="1"/>
</dbReference>
<evidence type="ECO:0000313" key="6">
    <source>
        <dbReference type="Proteomes" id="UP001165069"/>
    </source>
</evidence>
<gene>
    <name evidence="5" type="ORF">GETHLI_20150</name>
</gene>
<evidence type="ECO:0008006" key="7">
    <source>
        <dbReference type="Google" id="ProtNLM"/>
    </source>
</evidence>
<dbReference type="EMBL" id="BSDE01000003">
    <property type="protein sequence ID" value="GLH73513.1"/>
    <property type="molecule type" value="Genomic_DNA"/>
</dbReference>
<keyword evidence="3" id="KW-0998">Cell outer membrane</keyword>
<evidence type="ECO:0000256" key="4">
    <source>
        <dbReference type="SAM" id="SignalP"/>
    </source>
</evidence>
<feature type="signal peptide" evidence="4">
    <location>
        <begin position="1"/>
        <end position="21"/>
    </location>
</feature>
<organism evidence="5 6">
    <name type="scientific">Geothrix limicola</name>
    <dbReference type="NCBI Taxonomy" id="2927978"/>
    <lineage>
        <taxon>Bacteria</taxon>
        <taxon>Pseudomonadati</taxon>
        <taxon>Acidobacteriota</taxon>
        <taxon>Holophagae</taxon>
        <taxon>Holophagales</taxon>
        <taxon>Holophagaceae</taxon>
        <taxon>Geothrix</taxon>
    </lineage>
</organism>
<sequence>MQYRLGSALLLCLLAAPVARACGACGCTLNSDWASQGYALRPGFRADLRFDYFNQDQLRTGTRTVDGSAFALPSEQEIQRETLNRNLTLTLDYSPSADWGLSVALPTYHRSHGTVAEGDVDPSYSDGRGLGDVRLLGRYQGFSEDHAFGLQAGLKLATGGTTQAFSGGPQAGQPLDRGLQLGSGTTDLLLGAYAFGDLAQDWGCFAQVLFQKPLAEKDGFKPGDGVNANAGLRYTGWRGLTPHLQLNLRAEGRESGPNADVENSGATLLYLSPGLTVDVNRAFQVYAFAQVPLAQRVTGLQIEPRWSLSLGLHWTF</sequence>
<feature type="chain" id="PRO_5045316061" description="Transporter" evidence="4">
    <location>
        <begin position="22"/>
        <end position="316"/>
    </location>
</feature>
<proteinExistence type="predicted"/>
<keyword evidence="2" id="KW-0472">Membrane</keyword>
<reference evidence="5 6" key="1">
    <citation type="journal article" date="2023" name="Antonie Van Leeuwenhoek">
        <title>Mesoterricola silvestris gen. nov., sp. nov., Mesoterricola sediminis sp. nov., Geothrix oryzae sp. nov., Geothrix edaphica sp. nov., Geothrix rubra sp. nov., and Geothrix limicola sp. nov., six novel members of Acidobacteriota isolated from soils.</title>
        <authorList>
            <person name="Itoh H."/>
            <person name="Sugisawa Y."/>
            <person name="Mise K."/>
            <person name="Xu Z."/>
            <person name="Kuniyasu M."/>
            <person name="Ushijima N."/>
            <person name="Kawano K."/>
            <person name="Kobayashi E."/>
            <person name="Shiratori Y."/>
            <person name="Masuda Y."/>
            <person name="Senoo K."/>
        </authorList>
    </citation>
    <scope>NUCLEOTIDE SEQUENCE [LARGE SCALE GENOMIC DNA]</scope>
    <source>
        <strain evidence="5 6">Red804</strain>
    </source>
</reference>